<evidence type="ECO:0000256" key="4">
    <source>
        <dbReference type="PROSITE-ProRule" id="PRU01002"/>
    </source>
</evidence>
<comment type="function">
    <text evidence="5">Transcription activator.</text>
</comment>
<dbReference type="InterPro" id="IPR031137">
    <property type="entry name" value="GRF"/>
</dbReference>
<dbReference type="PANTHER" id="PTHR31602">
    <property type="entry name" value="GROWTH-REGULATING FACTOR 5"/>
    <property type="match status" value="1"/>
</dbReference>
<dbReference type="OrthoDB" id="1927209at2759"/>
<evidence type="ECO:0000256" key="2">
    <source>
        <dbReference type="ARBA" id="ARBA00008122"/>
    </source>
</evidence>
<dbReference type="Proteomes" id="UP000663760">
    <property type="component" value="Chromosome 7"/>
</dbReference>
<feature type="compositionally biased region" description="Basic residues" evidence="6">
    <location>
        <begin position="113"/>
        <end position="122"/>
    </location>
</feature>
<dbReference type="GO" id="GO:0032502">
    <property type="term" value="P:developmental process"/>
    <property type="evidence" value="ECO:0007669"/>
    <property type="project" value="InterPro"/>
</dbReference>
<evidence type="ECO:0000256" key="1">
    <source>
        <dbReference type="ARBA" id="ARBA00004123"/>
    </source>
</evidence>
<dbReference type="Pfam" id="PF08879">
    <property type="entry name" value="WRC"/>
    <property type="match status" value="1"/>
</dbReference>
<dbReference type="GO" id="GO:0005634">
    <property type="term" value="C:nucleus"/>
    <property type="evidence" value="ECO:0007669"/>
    <property type="project" value="UniProtKB-SubCell"/>
</dbReference>
<dbReference type="Pfam" id="PF08880">
    <property type="entry name" value="QLQ"/>
    <property type="match status" value="1"/>
</dbReference>
<evidence type="ECO:0000259" key="8">
    <source>
        <dbReference type="PROSITE" id="PS51667"/>
    </source>
</evidence>
<dbReference type="PANTHER" id="PTHR31602:SF8">
    <property type="entry name" value="GROWTH-REGULATING FACTOR 5"/>
    <property type="match status" value="1"/>
</dbReference>
<evidence type="ECO:0000256" key="3">
    <source>
        <dbReference type="ARBA" id="ARBA00023242"/>
    </source>
</evidence>
<dbReference type="SMART" id="SM00951">
    <property type="entry name" value="QLQ"/>
    <property type="match status" value="1"/>
</dbReference>
<dbReference type="GO" id="GO:0006355">
    <property type="term" value="P:regulation of DNA-templated transcription"/>
    <property type="evidence" value="ECO:0007669"/>
    <property type="project" value="InterPro"/>
</dbReference>
<keyword evidence="3 4" id="KW-0539">Nucleus</keyword>
<feature type="domain" description="QLQ" evidence="7">
    <location>
        <begin position="30"/>
        <end position="65"/>
    </location>
</feature>
<proteinExistence type="inferred from homology"/>
<name>A0A7I8KPY1_SPIIN</name>
<keyword evidence="5" id="KW-0804">Transcription</keyword>
<protein>
    <recommendedName>
        <fullName evidence="5">Growth-regulating factor</fullName>
    </recommendedName>
</protein>
<accession>A0A7I8KPY1</accession>
<feature type="short sequence motif" description="Bipartite nuclear localization signal" evidence="4">
    <location>
        <begin position="116"/>
        <end position="123"/>
    </location>
</feature>
<feature type="domain" description="WRC" evidence="8">
    <location>
        <begin position="83"/>
        <end position="127"/>
    </location>
</feature>
<dbReference type="PROSITE" id="PS51666">
    <property type="entry name" value="QLQ"/>
    <property type="match status" value="1"/>
</dbReference>
<dbReference type="InterPro" id="IPR014978">
    <property type="entry name" value="Gln-Leu-Gln_QLQ"/>
</dbReference>
<keyword evidence="5" id="KW-0010">Activator</keyword>
<evidence type="ECO:0000259" key="7">
    <source>
        <dbReference type="PROSITE" id="PS51666"/>
    </source>
</evidence>
<gene>
    <name evidence="9" type="ORF">SI8410_07010517</name>
</gene>
<sequence>MTMPAHWPAILSCADRPRSWFGPWWRGKSAFTFLQLQELEHQALIFQHMAAGVPVPPARPPIWKSVASSSPSPPITRSLLSVDPEPGRCRRTDGKKWRCSKAVVPNHKYCERHMHRGRHRSRKPAEDGAAAASPAPTPPVAEVVATSAATLSISFPSEFHLAAAGTSISGGSISPRLGFSPISVLPDGAAEGSLISMKRASSL</sequence>
<evidence type="ECO:0000313" key="10">
    <source>
        <dbReference type="Proteomes" id="UP000663760"/>
    </source>
</evidence>
<dbReference type="PROSITE" id="PS51667">
    <property type="entry name" value="WRC"/>
    <property type="match status" value="1"/>
</dbReference>
<feature type="region of interest" description="Disordered" evidence="6">
    <location>
        <begin position="65"/>
        <end position="93"/>
    </location>
</feature>
<reference evidence="9" key="1">
    <citation type="submission" date="2020-02" db="EMBL/GenBank/DDBJ databases">
        <authorList>
            <person name="Scholz U."/>
            <person name="Mascher M."/>
            <person name="Fiebig A."/>
        </authorList>
    </citation>
    <scope>NUCLEOTIDE SEQUENCE</scope>
</reference>
<evidence type="ECO:0000256" key="6">
    <source>
        <dbReference type="SAM" id="MobiDB-lite"/>
    </source>
</evidence>
<feature type="compositionally biased region" description="Low complexity" evidence="6">
    <location>
        <begin position="129"/>
        <end position="138"/>
    </location>
</feature>
<dbReference type="EMBL" id="LR746270">
    <property type="protein sequence ID" value="CAA7399847.1"/>
    <property type="molecule type" value="Genomic_DNA"/>
</dbReference>
<feature type="short sequence motif" description="Bipartite nuclear localization signal" evidence="4">
    <location>
        <begin position="88"/>
        <end position="98"/>
    </location>
</feature>
<comment type="similarity">
    <text evidence="2 5">Belongs to the GRF family.</text>
</comment>
<keyword evidence="5" id="KW-0805">Transcription regulation</keyword>
<dbReference type="AlphaFoldDB" id="A0A7I8KPY1"/>
<dbReference type="InterPro" id="IPR014977">
    <property type="entry name" value="WRC_dom"/>
</dbReference>
<feature type="region of interest" description="Disordered" evidence="6">
    <location>
        <begin position="112"/>
        <end position="138"/>
    </location>
</feature>
<dbReference type="GO" id="GO:0006351">
    <property type="term" value="P:DNA-templated transcription"/>
    <property type="evidence" value="ECO:0007669"/>
    <property type="project" value="UniProtKB-UniRule"/>
</dbReference>
<evidence type="ECO:0000313" key="9">
    <source>
        <dbReference type="EMBL" id="CAA7399847.1"/>
    </source>
</evidence>
<comment type="subcellular location">
    <subcellularLocation>
        <location evidence="1 4 5">Nucleus</location>
    </subcellularLocation>
</comment>
<evidence type="ECO:0000256" key="5">
    <source>
        <dbReference type="RuleBase" id="RU367127"/>
    </source>
</evidence>
<comment type="domain">
    <text evidence="5">The QLQ domain and WRC domain may be involved in protein-protein interaction and DNA-binding, respectively.</text>
</comment>
<dbReference type="GO" id="GO:0005524">
    <property type="term" value="F:ATP binding"/>
    <property type="evidence" value="ECO:0007669"/>
    <property type="project" value="UniProtKB-UniRule"/>
</dbReference>
<keyword evidence="10" id="KW-1185">Reference proteome</keyword>
<organism evidence="9 10">
    <name type="scientific">Spirodela intermedia</name>
    <name type="common">Intermediate duckweed</name>
    <dbReference type="NCBI Taxonomy" id="51605"/>
    <lineage>
        <taxon>Eukaryota</taxon>
        <taxon>Viridiplantae</taxon>
        <taxon>Streptophyta</taxon>
        <taxon>Embryophyta</taxon>
        <taxon>Tracheophyta</taxon>
        <taxon>Spermatophyta</taxon>
        <taxon>Magnoliopsida</taxon>
        <taxon>Liliopsida</taxon>
        <taxon>Araceae</taxon>
        <taxon>Lemnoideae</taxon>
        <taxon>Spirodela</taxon>
    </lineage>
</organism>